<dbReference type="Pfam" id="PF01546">
    <property type="entry name" value="Peptidase_M20"/>
    <property type="match status" value="1"/>
</dbReference>
<comment type="similarity">
    <text evidence="2">Belongs to the peptidase M20A family.</text>
</comment>
<comment type="catalytic activity">
    <reaction evidence="25">
        <text>N-(9Z-octadecenoyl)-L-lysine + H2O = L-lysine + (9Z)-octadecenoate</text>
        <dbReference type="Rhea" id="RHEA:64192"/>
        <dbReference type="ChEBI" id="CHEBI:15377"/>
        <dbReference type="ChEBI" id="CHEBI:30823"/>
        <dbReference type="ChEBI" id="CHEBI:32551"/>
        <dbReference type="ChEBI" id="CHEBI:149731"/>
    </reaction>
    <physiologicalReaction direction="left-to-right" evidence="25">
        <dbReference type="Rhea" id="RHEA:64193"/>
    </physiologicalReaction>
</comment>
<evidence type="ECO:0000256" key="6">
    <source>
        <dbReference type="ARBA" id="ARBA00022833"/>
    </source>
</evidence>
<evidence type="ECO:0000256" key="22">
    <source>
        <dbReference type="ARBA" id="ARBA00048840"/>
    </source>
</evidence>
<comment type="catalytic activity">
    <reaction evidence="14">
        <text>N-(9Z-octadecenoyl)-L-methionine + H2O = (9Z)-octadecenoate + L-methionine</text>
        <dbReference type="Rhea" id="RHEA:64144"/>
        <dbReference type="ChEBI" id="CHEBI:15377"/>
        <dbReference type="ChEBI" id="CHEBI:30823"/>
        <dbReference type="ChEBI" id="CHEBI:57844"/>
        <dbReference type="ChEBI" id="CHEBI:149732"/>
    </reaction>
    <physiologicalReaction direction="left-to-right" evidence="14">
        <dbReference type="Rhea" id="RHEA:64145"/>
    </physiologicalReaction>
</comment>
<comment type="catalytic activity">
    <reaction evidence="13">
        <text>N-hexadecanoyl-L-phenylalanine + H2O = hexadecanoate + L-phenylalanine</text>
        <dbReference type="Rhea" id="RHEA:64124"/>
        <dbReference type="ChEBI" id="CHEBI:7896"/>
        <dbReference type="ChEBI" id="CHEBI:15377"/>
        <dbReference type="ChEBI" id="CHEBI:58095"/>
        <dbReference type="ChEBI" id="CHEBI:149699"/>
    </reaction>
    <physiologicalReaction direction="left-to-right" evidence="13">
        <dbReference type="Rhea" id="RHEA:64125"/>
    </physiologicalReaction>
</comment>
<dbReference type="EMBL" id="JABSTV010001253">
    <property type="protein sequence ID" value="KAH7943896.1"/>
    <property type="molecule type" value="Genomic_DNA"/>
</dbReference>
<evidence type="ECO:0000256" key="18">
    <source>
        <dbReference type="ARBA" id="ARBA00048597"/>
    </source>
</evidence>
<comment type="pathway">
    <text evidence="1">Lipid metabolism; fatty acid metabolism.</text>
</comment>
<comment type="catalytic activity">
    <reaction evidence="19">
        <text>N-(9Z-octadecenoyl)-L-glutamine + H2O = L-glutamine + (9Z)-octadecenoate</text>
        <dbReference type="Rhea" id="RHEA:51356"/>
        <dbReference type="ChEBI" id="CHEBI:15377"/>
        <dbReference type="ChEBI" id="CHEBI:30823"/>
        <dbReference type="ChEBI" id="CHEBI:58359"/>
        <dbReference type="ChEBI" id="CHEBI:134033"/>
    </reaction>
    <physiologicalReaction direction="left-to-right" evidence="19">
        <dbReference type="Rhea" id="RHEA:51357"/>
    </physiologicalReaction>
</comment>
<evidence type="ECO:0000259" key="26">
    <source>
        <dbReference type="Pfam" id="PF07687"/>
    </source>
</evidence>
<evidence type="ECO:0000256" key="24">
    <source>
        <dbReference type="ARBA" id="ARBA00049100"/>
    </source>
</evidence>
<evidence type="ECO:0000256" key="17">
    <source>
        <dbReference type="ARBA" id="ARBA00048579"/>
    </source>
</evidence>
<evidence type="ECO:0000256" key="20">
    <source>
        <dbReference type="ARBA" id="ARBA00048822"/>
    </source>
</evidence>
<comment type="caution">
    <text evidence="27">The sequence shown here is derived from an EMBL/GenBank/DDBJ whole genome shotgun (WGS) entry which is preliminary data.</text>
</comment>
<dbReference type="SUPFAM" id="SSF53187">
    <property type="entry name" value="Zn-dependent exopeptidases"/>
    <property type="match status" value="1"/>
</dbReference>
<evidence type="ECO:0000256" key="19">
    <source>
        <dbReference type="ARBA" id="ARBA00048729"/>
    </source>
</evidence>
<dbReference type="Pfam" id="PF07687">
    <property type="entry name" value="M20_dimer"/>
    <property type="match status" value="1"/>
</dbReference>
<dbReference type="PANTHER" id="PTHR45962:SF1">
    <property type="entry name" value="N-FATTY-ACYL-AMINO ACID SYNTHASE_HYDROLASE PM20D1"/>
    <property type="match status" value="1"/>
</dbReference>
<dbReference type="InterPro" id="IPR036264">
    <property type="entry name" value="Bact_exopeptidase_dim_dom"/>
</dbReference>
<dbReference type="SUPFAM" id="SSF55031">
    <property type="entry name" value="Bacterial exopeptidase dimerisation domain"/>
    <property type="match status" value="1"/>
</dbReference>
<evidence type="ECO:0000256" key="12">
    <source>
        <dbReference type="ARBA" id="ARBA00047874"/>
    </source>
</evidence>
<evidence type="ECO:0000256" key="5">
    <source>
        <dbReference type="ARBA" id="ARBA00022801"/>
    </source>
</evidence>
<reference evidence="27" key="1">
    <citation type="journal article" date="2020" name="Cell">
        <title>Large-Scale Comparative Analyses of Tick Genomes Elucidate Their Genetic Diversity and Vector Capacities.</title>
        <authorList>
            <consortium name="Tick Genome and Microbiome Consortium (TIGMIC)"/>
            <person name="Jia N."/>
            <person name="Wang J."/>
            <person name="Shi W."/>
            <person name="Du L."/>
            <person name="Sun Y."/>
            <person name="Zhan W."/>
            <person name="Jiang J.F."/>
            <person name="Wang Q."/>
            <person name="Zhang B."/>
            <person name="Ji P."/>
            <person name="Bell-Sakyi L."/>
            <person name="Cui X.M."/>
            <person name="Yuan T.T."/>
            <person name="Jiang B.G."/>
            <person name="Yang W.F."/>
            <person name="Lam T.T."/>
            <person name="Chang Q.C."/>
            <person name="Ding S.J."/>
            <person name="Wang X.J."/>
            <person name="Zhu J.G."/>
            <person name="Ruan X.D."/>
            <person name="Zhao L."/>
            <person name="Wei J.T."/>
            <person name="Ye R.Z."/>
            <person name="Que T.C."/>
            <person name="Du C.H."/>
            <person name="Zhou Y.H."/>
            <person name="Cheng J.X."/>
            <person name="Dai P.F."/>
            <person name="Guo W.B."/>
            <person name="Han X.H."/>
            <person name="Huang E.J."/>
            <person name="Li L.F."/>
            <person name="Wei W."/>
            <person name="Gao Y.C."/>
            <person name="Liu J.Z."/>
            <person name="Shao H.Z."/>
            <person name="Wang X."/>
            <person name="Wang C.C."/>
            <person name="Yang T.C."/>
            <person name="Huo Q.B."/>
            <person name="Li W."/>
            <person name="Chen H.Y."/>
            <person name="Chen S.E."/>
            <person name="Zhou L.G."/>
            <person name="Ni X.B."/>
            <person name="Tian J.H."/>
            <person name="Sheng Y."/>
            <person name="Liu T."/>
            <person name="Pan Y.S."/>
            <person name="Xia L.Y."/>
            <person name="Li J."/>
            <person name="Zhao F."/>
            <person name="Cao W.C."/>
        </authorList>
    </citation>
    <scope>NUCLEOTIDE SEQUENCE</scope>
    <source>
        <strain evidence="27">Rsan-2018</strain>
    </source>
</reference>
<protein>
    <recommendedName>
        <fullName evidence="26">Peptidase M20 dimerisation domain-containing protein</fullName>
    </recommendedName>
</protein>
<proteinExistence type="inferred from homology"/>
<comment type="catalytic activity">
    <reaction evidence="16">
        <text>N-(5Z,8Z,11Z,14Z)-eicosatetraenoyl-glycine + H2O = (5Z,8Z,11Z,14Z)-eicosatetraenoate + glycine</text>
        <dbReference type="Rhea" id="RHEA:64108"/>
        <dbReference type="ChEBI" id="CHEBI:15377"/>
        <dbReference type="ChEBI" id="CHEBI:32395"/>
        <dbReference type="ChEBI" id="CHEBI:57305"/>
        <dbReference type="ChEBI" id="CHEBI:59002"/>
    </reaction>
    <physiologicalReaction direction="left-to-right" evidence="16">
        <dbReference type="Rhea" id="RHEA:64109"/>
    </physiologicalReaction>
    <physiologicalReaction direction="right-to-left" evidence="16">
        <dbReference type="Rhea" id="RHEA:64110"/>
    </physiologicalReaction>
</comment>
<evidence type="ECO:0000256" key="14">
    <source>
        <dbReference type="ARBA" id="ARBA00048145"/>
    </source>
</evidence>
<dbReference type="Proteomes" id="UP000821837">
    <property type="component" value="Unassembled WGS sequence"/>
</dbReference>
<dbReference type="GO" id="GO:0043604">
    <property type="term" value="P:amide biosynthetic process"/>
    <property type="evidence" value="ECO:0007669"/>
    <property type="project" value="TreeGrafter"/>
</dbReference>
<evidence type="ECO:0000256" key="13">
    <source>
        <dbReference type="ARBA" id="ARBA00047879"/>
    </source>
</evidence>
<evidence type="ECO:0000256" key="1">
    <source>
        <dbReference type="ARBA" id="ARBA00004872"/>
    </source>
</evidence>
<dbReference type="InterPro" id="IPR047177">
    <property type="entry name" value="Pept_M20A"/>
</dbReference>
<feature type="domain" description="Peptidase M20 dimerisation" evidence="26">
    <location>
        <begin position="163"/>
        <end position="206"/>
    </location>
</feature>
<reference evidence="27" key="2">
    <citation type="submission" date="2021-09" db="EMBL/GenBank/DDBJ databases">
        <authorList>
            <person name="Jia N."/>
            <person name="Wang J."/>
            <person name="Shi W."/>
            <person name="Du L."/>
            <person name="Sun Y."/>
            <person name="Zhan W."/>
            <person name="Jiang J."/>
            <person name="Wang Q."/>
            <person name="Zhang B."/>
            <person name="Ji P."/>
            <person name="Sakyi L.B."/>
            <person name="Cui X."/>
            <person name="Yuan T."/>
            <person name="Jiang B."/>
            <person name="Yang W."/>
            <person name="Lam T.T.-Y."/>
            <person name="Chang Q."/>
            <person name="Ding S."/>
            <person name="Wang X."/>
            <person name="Zhu J."/>
            <person name="Ruan X."/>
            <person name="Zhao L."/>
            <person name="Wei J."/>
            <person name="Que T."/>
            <person name="Du C."/>
            <person name="Cheng J."/>
            <person name="Dai P."/>
            <person name="Han X."/>
            <person name="Huang E."/>
            <person name="Gao Y."/>
            <person name="Liu J."/>
            <person name="Shao H."/>
            <person name="Ye R."/>
            <person name="Li L."/>
            <person name="Wei W."/>
            <person name="Wang X."/>
            <person name="Wang C."/>
            <person name="Huo Q."/>
            <person name="Li W."/>
            <person name="Guo W."/>
            <person name="Chen H."/>
            <person name="Chen S."/>
            <person name="Zhou L."/>
            <person name="Zhou L."/>
            <person name="Ni X."/>
            <person name="Tian J."/>
            <person name="Zhou Y."/>
            <person name="Sheng Y."/>
            <person name="Liu T."/>
            <person name="Pan Y."/>
            <person name="Xia L."/>
            <person name="Li J."/>
            <person name="Zhao F."/>
            <person name="Cao W."/>
        </authorList>
    </citation>
    <scope>NUCLEOTIDE SEQUENCE</scope>
    <source>
        <strain evidence="27">Rsan-2018</strain>
        <tissue evidence="27">Larvae</tissue>
    </source>
</reference>
<comment type="catalytic activity">
    <reaction evidence="20">
        <text>N-(9Z-octadecenoyl)-L-tryptophan + H2O = L-tryptophan + (9Z)-octadecenoate</text>
        <dbReference type="Rhea" id="RHEA:64176"/>
        <dbReference type="ChEBI" id="CHEBI:15377"/>
        <dbReference type="ChEBI" id="CHEBI:30823"/>
        <dbReference type="ChEBI" id="CHEBI:57912"/>
        <dbReference type="ChEBI" id="CHEBI:149733"/>
    </reaction>
    <physiologicalReaction direction="left-to-right" evidence="20">
        <dbReference type="Rhea" id="RHEA:64177"/>
    </physiologicalReaction>
</comment>
<comment type="catalytic activity">
    <reaction evidence="15">
        <text>N-(9Z-octadecenoyl)-L-asparagine + H2O = L-asparagine + (9Z)-octadecenoate</text>
        <dbReference type="Rhea" id="RHEA:64136"/>
        <dbReference type="ChEBI" id="CHEBI:15377"/>
        <dbReference type="ChEBI" id="CHEBI:30823"/>
        <dbReference type="ChEBI" id="CHEBI:58048"/>
        <dbReference type="ChEBI" id="CHEBI:149730"/>
    </reaction>
    <physiologicalReaction direction="left-to-right" evidence="15">
        <dbReference type="Rhea" id="RHEA:64137"/>
    </physiologicalReaction>
</comment>
<dbReference type="GO" id="GO:0043605">
    <property type="term" value="P:amide catabolic process"/>
    <property type="evidence" value="ECO:0007669"/>
    <property type="project" value="TreeGrafter"/>
</dbReference>
<evidence type="ECO:0000256" key="8">
    <source>
        <dbReference type="ARBA" id="ARBA00047450"/>
    </source>
</evidence>
<dbReference type="InterPro" id="IPR002933">
    <property type="entry name" value="Peptidase_M20"/>
</dbReference>
<comment type="catalytic activity">
    <reaction evidence="11">
        <text>N-(9Z-octadecenoyl)-L-tyrosine + H2O = L-tyrosine + (9Z)-octadecenoate</text>
        <dbReference type="Rhea" id="RHEA:64184"/>
        <dbReference type="ChEBI" id="CHEBI:15377"/>
        <dbReference type="ChEBI" id="CHEBI:30823"/>
        <dbReference type="ChEBI" id="CHEBI:58315"/>
        <dbReference type="ChEBI" id="CHEBI:149734"/>
    </reaction>
    <physiologicalReaction direction="left-to-right" evidence="11">
        <dbReference type="Rhea" id="RHEA:64185"/>
    </physiologicalReaction>
</comment>
<organism evidence="27 28">
    <name type="scientific">Rhipicephalus sanguineus</name>
    <name type="common">Brown dog tick</name>
    <name type="synonym">Ixodes sanguineus</name>
    <dbReference type="NCBI Taxonomy" id="34632"/>
    <lineage>
        <taxon>Eukaryota</taxon>
        <taxon>Metazoa</taxon>
        <taxon>Ecdysozoa</taxon>
        <taxon>Arthropoda</taxon>
        <taxon>Chelicerata</taxon>
        <taxon>Arachnida</taxon>
        <taxon>Acari</taxon>
        <taxon>Parasitiformes</taxon>
        <taxon>Ixodida</taxon>
        <taxon>Ixodoidea</taxon>
        <taxon>Ixodidae</taxon>
        <taxon>Rhipicephalinae</taxon>
        <taxon>Rhipicephalus</taxon>
        <taxon>Rhipicephalus</taxon>
    </lineage>
</organism>
<evidence type="ECO:0000256" key="21">
    <source>
        <dbReference type="ARBA" id="ARBA00048827"/>
    </source>
</evidence>
<evidence type="ECO:0000256" key="9">
    <source>
        <dbReference type="ARBA" id="ARBA00047567"/>
    </source>
</evidence>
<dbReference type="GO" id="GO:0004046">
    <property type="term" value="F:aminoacylase activity"/>
    <property type="evidence" value="ECO:0007669"/>
    <property type="project" value="UniProtKB-EC"/>
</dbReference>
<dbReference type="InterPro" id="IPR011650">
    <property type="entry name" value="Peptidase_M20_dimer"/>
</dbReference>
<comment type="catalytic activity">
    <reaction evidence="21">
        <text>N-(9Z-octadecenoyl)-L-leucine + H2O = L-leucine + (9Z)-octadecenoate</text>
        <dbReference type="Rhea" id="RHEA:51360"/>
        <dbReference type="ChEBI" id="CHEBI:15377"/>
        <dbReference type="ChEBI" id="CHEBI:30823"/>
        <dbReference type="ChEBI" id="CHEBI:57427"/>
        <dbReference type="ChEBI" id="CHEBI:134035"/>
    </reaction>
    <physiologicalReaction direction="left-to-right" evidence="21">
        <dbReference type="Rhea" id="RHEA:51361"/>
    </physiologicalReaction>
    <physiologicalReaction direction="right-to-left" evidence="21">
        <dbReference type="Rhea" id="RHEA:51362"/>
    </physiologicalReaction>
</comment>
<comment type="catalytic activity">
    <reaction evidence="23">
        <text>L-phenylalanine + (9Z)-octadecenoate = N-(9Z-octadecenoyl)-L-phenylalanine + H2O</text>
        <dbReference type="Rhea" id="RHEA:51300"/>
        <dbReference type="ChEBI" id="CHEBI:15377"/>
        <dbReference type="ChEBI" id="CHEBI:30823"/>
        <dbReference type="ChEBI" id="CHEBI:58095"/>
        <dbReference type="ChEBI" id="CHEBI:134020"/>
    </reaction>
    <physiologicalReaction direction="left-to-right" evidence="23">
        <dbReference type="Rhea" id="RHEA:51301"/>
    </physiologicalReaction>
    <physiologicalReaction direction="right-to-left" evidence="23">
        <dbReference type="Rhea" id="RHEA:51302"/>
    </physiologicalReaction>
</comment>
<evidence type="ECO:0000313" key="28">
    <source>
        <dbReference type="Proteomes" id="UP000821837"/>
    </source>
</evidence>
<keyword evidence="6" id="KW-0862">Zinc</keyword>
<evidence type="ECO:0000256" key="7">
    <source>
        <dbReference type="ARBA" id="ARBA00046147"/>
    </source>
</evidence>
<evidence type="ECO:0000256" key="2">
    <source>
        <dbReference type="ARBA" id="ARBA00006247"/>
    </source>
</evidence>
<dbReference type="VEuPathDB" id="VectorBase:RSAN_035451"/>
<evidence type="ECO:0000256" key="3">
    <source>
        <dbReference type="ARBA" id="ARBA00022670"/>
    </source>
</evidence>
<sequence length="216" mass="23664">MLSNLAAFPQIHSSPLVKRQVVANYSLLYEVQGSDTELAPYMLCAHMDVVPANAANWHHPPFAGQVVDGEIWGRGAIDAKDILMGIMEALEYRLEQGDLPRRGIFLAFGHDEEITGRDGAAYMSSSVVAEMLTALAPEVQIVMSTTPLEESTEMRRFLSRDPHIDPMIRTTTTVTRIHGGIKDNVVPAEAYAYVNHRVHPSQSVAEGEQVTAGVVP</sequence>
<dbReference type="GO" id="GO:0046872">
    <property type="term" value="F:metal ion binding"/>
    <property type="evidence" value="ECO:0007669"/>
    <property type="project" value="UniProtKB-KW"/>
</dbReference>
<keyword evidence="28" id="KW-1185">Reference proteome</keyword>
<evidence type="ECO:0000256" key="10">
    <source>
        <dbReference type="ARBA" id="ARBA00047723"/>
    </source>
</evidence>
<comment type="catalytic activity">
    <reaction evidence="12">
        <text>(5Z,8Z,11Z,14Z)-eicosatetraenoate + L-phenylalanine = N-(5Z,8Z,11Z,14Z-eicosatetraenoyl)-L-phenylalanine + H2O</text>
        <dbReference type="Rhea" id="RHEA:51312"/>
        <dbReference type="ChEBI" id="CHEBI:15377"/>
        <dbReference type="ChEBI" id="CHEBI:32395"/>
        <dbReference type="ChEBI" id="CHEBI:58095"/>
        <dbReference type="ChEBI" id="CHEBI:134022"/>
    </reaction>
    <physiologicalReaction direction="left-to-right" evidence="12">
        <dbReference type="Rhea" id="RHEA:51313"/>
    </physiologicalReaction>
    <physiologicalReaction direction="right-to-left" evidence="12">
        <dbReference type="Rhea" id="RHEA:51314"/>
    </physiologicalReaction>
</comment>
<gene>
    <name evidence="27" type="ORF">HPB52_012664</name>
</gene>
<evidence type="ECO:0000256" key="11">
    <source>
        <dbReference type="ARBA" id="ARBA00047866"/>
    </source>
</evidence>
<keyword evidence="3" id="KW-0645">Protease</keyword>
<comment type="catalytic activity">
    <reaction evidence="24">
        <text>N-(5Z,8Z,11Z,14Z-eicosatetraenoyl)-L-serine + H2O = (5Z,8Z,11Z,14Z)-eicosatetraenoate + L-serine</text>
        <dbReference type="Rhea" id="RHEA:64116"/>
        <dbReference type="ChEBI" id="CHEBI:15377"/>
        <dbReference type="ChEBI" id="CHEBI:32395"/>
        <dbReference type="ChEBI" id="CHEBI:33384"/>
        <dbReference type="ChEBI" id="CHEBI:149697"/>
    </reaction>
    <physiologicalReaction direction="left-to-right" evidence="24">
        <dbReference type="Rhea" id="RHEA:64117"/>
    </physiologicalReaction>
    <physiologicalReaction direction="right-to-left" evidence="24">
        <dbReference type="Rhea" id="RHEA:64118"/>
    </physiologicalReaction>
</comment>
<evidence type="ECO:0000256" key="25">
    <source>
        <dbReference type="ARBA" id="ARBA00049457"/>
    </source>
</evidence>
<comment type="catalytic activity">
    <reaction evidence="9">
        <text>N-(4Z,7Z,10Z,13Z,16Z,19Z-docosahexaenoyl)-L-phenylalanine + H2O = (4Z,7Z,10Z,13Z,16Z,19Z)-docosahexaenoate + L-phenylalanine</text>
        <dbReference type="Rhea" id="RHEA:64132"/>
        <dbReference type="ChEBI" id="CHEBI:15377"/>
        <dbReference type="ChEBI" id="CHEBI:58095"/>
        <dbReference type="ChEBI" id="CHEBI:77016"/>
        <dbReference type="ChEBI" id="CHEBI:149701"/>
    </reaction>
    <physiologicalReaction direction="left-to-right" evidence="9">
        <dbReference type="Rhea" id="RHEA:64133"/>
    </physiologicalReaction>
</comment>
<comment type="catalytic activity">
    <reaction evidence="17">
        <text>an N-acyl-L-amino acid + H2O = an L-alpha-amino acid + a carboxylate</text>
        <dbReference type="Rhea" id="RHEA:15565"/>
        <dbReference type="ChEBI" id="CHEBI:15377"/>
        <dbReference type="ChEBI" id="CHEBI:29067"/>
        <dbReference type="ChEBI" id="CHEBI:59869"/>
        <dbReference type="ChEBI" id="CHEBI:59874"/>
        <dbReference type="EC" id="3.5.1.14"/>
    </reaction>
    <physiologicalReaction direction="left-to-right" evidence="17">
        <dbReference type="Rhea" id="RHEA:15566"/>
    </physiologicalReaction>
    <physiologicalReaction direction="right-to-left" evidence="17">
        <dbReference type="Rhea" id="RHEA:15567"/>
    </physiologicalReaction>
</comment>
<evidence type="ECO:0000256" key="16">
    <source>
        <dbReference type="ARBA" id="ARBA00048402"/>
    </source>
</evidence>
<keyword evidence="4" id="KW-0479">Metal-binding</keyword>
<comment type="function">
    <text evidence="7">Secreted enzyme that regulates the endogenous N-fatty acyl amino acid (NAAs) tissue and circulating levels by functioning as a bidirectional NAA synthase/hydrolase. It condenses free fatty acids and free amino acids to generate NAAs and bidirectionally catalyzes the reverse hydrolysis reaction. Some of these NAAs stimulate oxidative metabolism via mitochondrial uncoupling, increasing energy expenditure in a UPC1-independent manner. Thereby, this secreted protein may indirectly regulate whole body energy expenditure. PM20D1 circulates in tight association with both low- and high-density (LDL and HDL,respectively) lipoprotein particles.</text>
</comment>
<keyword evidence="5" id="KW-0378">Hydrolase</keyword>
<comment type="catalytic activity">
    <reaction evidence="22">
        <text>an N-acyl-aromatic L-alpha-amino acid + H2O = an aromatic L-alpha-amino acid + a carboxylate</text>
        <dbReference type="Rhea" id="RHEA:54184"/>
        <dbReference type="ChEBI" id="CHEBI:15377"/>
        <dbReference type="ChEBI" id="CHEBI:29067"/>
        <dbReference type="ChEBI" id="CHEBI:84824"/>
        <dbReference type="ChEBI" id="CHEBI:138093"/>
        <dbReference type="EC" id="3.5.1.114"/>
    </reaction>
    <physiologicalReaction direction="left-to-right" evidence="22">
        <dbReference type="Rhea" id="RHEA:54185"/>
    </physiologicalReaction>
    <physiologicalReaction direction="right-to-left" evidence="22">
        <dbReference type="Rhea" id="RHEA:54186"/>
    </physiologicalReaction>
</comment>
<name>A0A9D4PLI1_RHISA</name>
<dbReference type="GO" id="GO:0006508">
    <property type="term" value="P:proteolysis"/>
    <property type="evidence" value="ECO:0007669"/>
    <property type="project" value="UniProtKB-KW"/>
</dbReference>
<dbReference type="PANTHER" id="PTHR45962">
    <property type="entry name" value="N-FATTY-ACYL-AMINO ACID SYNTHASE/HYDROLASE PM20D1"/>
    <property type="match status" value="1"/>
</dbReference>
<dbReference type="AlphaFoldDB" id="A0A9D4PLI1"/>
<comment type="catalytic activity">
    <reaction evidence="8">
        <text>(9Z)-octadecenoate + glycine = N-(9Z-octadecenoyl)glycine + H2O</text>
        <dbReference type="Rhea" id="RHEA:51316"/>
        <dbReference type="ChEBI" id="CHEBI:15377"/>
        <dbReference type="ChEBI" id="CHEBI:30823"/>
        <dbReference type="ChEBI" id="CHEBI:57305"/>
        <dbReference type="ChEBI" id="CHEBI:133992"/>
    </reaction>
    <physiologicalReaction direction="right-to-left" evidence="8">
        <dbReference type="Rhea" id="RHEA:51318"/>
    </physiologicalReaction>
</comment>
<evidence type="ECO:0000256" key="4">
    <source>
        <dbReference type="ARBA" id="ARBA00022723"/>
    </source>
</evidence>
<dbReference type="GO" id="GO:0008233">
    <property type="term" value="F:peptidase activity"/>
    <property type="evidence" value="ECO:0007669"/>
    <property type="project" value="UniProtKB-KW"/>
</dbReference>
<evidence type="ECO:0000313" key="27">
    <source>
        <dbReference type="EMBL" id="KAH7943896.1"/>
    </source>
</evidence>
<comment type="catalytic activity">
    <reaction evidence="18">
        <text>N-(9Z-octadecenoyl)-L-serine + H2O = L-serine + (9Z)-octadecenoate</text>
        <dbReference type="Rhea" id="RHEA:51352"/>
        <dbReference type="ChEBI" id="CHEBI:15377"/>
        <dbReference type="ChEBI" id="CHEBI:30823"/>
        <dbReference type="ChEBI" id="CHEBI:33384"/>
        <dbReference type="ChEBI" id="CHEBI:134031"/>
    </reaction>
    <physiologicalReaction direction="left-to-right" evidence="18">
        <dbReference type="Rhea" id="RHEA:51353"/>
    </physiologicalReaction>
</comment>
<comment type="catalytic activity">
    <reaction evidence="10">
        <text>N-octadecanoyl-L-phenylalanine + H2O = octadecanoate + L-phenylalanine</text>
        <dbReference type="Rhea" id="RHEA:64128"/>
        <dbReference type="ChEBI" id="CHEBI:15377"/>
        <dbReference type="ChEBI" id="CHEBI:25629"/>
        <dbReference type="ChEBI" id="CHEBI:58095"/>
        <dbReference type="ChEBI" id="CHEBI:149700"/>
    </reaction>
    <physiologicalReaction direction="left-to-right" evidence="10">
        <dbReference type="Rhea" id="RHEA:64129"/>
    </physiologicalReaction>
</comment>
<dbReference type="GO" id="GO:0006520">
    <property type="term" value="P:amino acid metabolic process"/>
    <property type="evidence" value="ECO:0007669"/>
    <property type="project" value="TreeGrafter"/>
</dbReference>
<evidence type="ECO:0000256" key="15">
    <source>
        <dbReference type="ARBA" id="ARBA00048380"/>
    </source>
</evidence>
<dbReference type="Gene3D" id="3.40.630.10">
    <property type="entry name" value="Zn peptidases"/>
    <property type="match status" value="1"/>
</dbReference>
<evidence type="ECO:0000256" key="23">
    <source>
        <dbReference type="ARBA" id="ARBA00048879"/>
    </source>
</evidence>
<accession>A0A9D4PLI1</accession>